<accession>A0A0M4CXG1</accession>
<name>A0A0M4CXG1_9BACT</name>
<proteinExistence type="predicted"/>
<dbReference type="Proteomes" id="UP000057158">
    <property type="component" value="Chromosome"/>
</dbReference>
<dbReference type="STRING" id="1603606.DSOUD_0076"/>
<keyword evidence="2" id="KW-1185">Reference proteome</keyword>
<organism evidence="1 2">
    <name type="scientific">Desulfuromonas soudanensis</name>
    <dbReference type="NCBI Taxonomy" id="1603606"/>
    <lineage>
        <taxon>Bacteria</taxon>
        <taxon>Pseudomonadati</taxon>
        <taxon>Thermodesulfobacteriota</taxon>
        <taxon>Desulfuromonadia</taxon>
        <taxon>Desulfuromonadales</taxon>
        <taxon>Desulfuromonadaceae</taxon>
        <taxon>Desulfuromonas</taxon>
    </lineage>
</organism>
<dbReference type="OrthoDB" id="9785278at2"/>
<protein>
    <submittedName>
        <fullName evidence="1">NMD3 family protein</fullName>
    </submittedName>
</protein>
<reference evidence="1 2" key="1">
    <citation type="submission" date="2015-07" db="EMBL/GenBank/DDBJ databases">
        <title>Isolation and Genomic Characterization of a Novel Halophilic Metal-Reducing Deltaproteobacterium from the Deep Subsurface.</title>
        <authorList>
            <person name="Badalamenti J.P."/>
            <person name="Summers Z.M."/>
            <person name="Gralnick J.A."/>
            <person name="Bond D.R."/>
        </authorList>
    </citation>
    <scope>NUCLEOTIDE SEQUENCE [LARGE SCALE GENOMIC DNA]</scope>
    <source>
        <strain evidence="1 2">WTL</strain>
    </source>
</reference>
<sequence>MQRDVSKFGISDKRGRVKTSADPYLPAGGMKEVALCQGCHALYRNKRWYLDPEAFAAESAAGDPHWVTCPACQKIAERYPEGIVTLKGEYFWEHEEEIRNILKNEEDKAMAKNPLQRIMRIDREGDDLVIETTEQKLAEHLGRALHKAHQGDLKVTWSQEHAVCRVDWERAE</sequence>
<gene>
    <name evidence="1" type="ORF">DSOUD_0076</name>
</gene>
<dbReference type="EMBL" id="CP010802">
    <property type="protein sequence ID" value="ALC14877.1"/>
    <property type="molecule type" value="Genomic_DNA"/>
</dbReference>
<dbReference type="AlphaFoldDB" id="A0A0M4CXG1"/>
<dbReference type="PATRIC" id="fig|1603606.3.peg.85"/>
<dbReference type="KEGG" id="des:DSOUD_0076"/>
<dbReference type="RefSeq" id="WP_053549135.1">
    <property type="nucleotide sequence ID" value="NZ_CP010802.1"/>
</dbReference>
<dbReference type="NCBIfam" id="NF040826">
    <property type="entry name" value="lxa_BCAM0308"/>
    <property type="match status" value="1"/>
</dbReference>
<evidence type="ECO:0000313" key="2">
    <source>
        <dbReference type="Proteomes" id="UP000057158"/>
    </source>
</evidence>
<evidence type="ECO:0000313" key="1">
    <source>
        <dbReference type="EMBL" id="ALC14877.1"/>
    </source>
</evidence>
<dbReference type="InterPro" id="IPR047706">
    <property type="entry name" value="BCAM0308-like"/>
</dbReference>